<evidence type="ECO:0000313" key="2">
    <source>
        <dbReference type="Proteomes" id="UP000319700"/>
    </source>
</evidence>
<dbReference type="AlphaFoldDB" id="A0A502F257"/>
<dbReference type="RefSeq" id="WP_140504823.1">
    <property type="nucleotide sequence ID" value="NZ_RCZH01000003.1"/>
</dbReference>
<protein>
    <submittedName>
        <fullName evidence="1">Uncharacterized protein</fullName>
    </submittedName>
</protein>
<accession>A0A502F257</accession>
<dbReference type="Proteomes" id="UP000319700">
    <property type="component" value="Unassembled WGS sequence"/>
</dbReference>
<sequence>MISKKYCFEVLELWTNLAFQMMNKERVELELKKIWDDSYPLHSNDIKMASWEKFQSEIFSLQKQKAKTLQFWFTFIRKYLCRFLR</sequence>
<reference evidence="1 2" key="1">
    <citation type="journal article" date="2019" name="Environ. Microbiol.">
        <title>Species interactions and distinct microbial communities in high Arctic permafrost affected cryosols are associated with the CH4 and CO2 gas fluxes.</title>
        <authorList>
            <person name="Altshuler I."/>
            <person name="Hamel J."/>
            <person name="Turney S."/>
            <person name="Magnuson E."/>
            <person name="Levesque R."/>
            <person name="Greer C."/>
            <person name="Whyte L.G."/>
        </authorList>
    </citation>
    <scope>NUCLEOTIDE SEQUENCE [LARGE SCALE GENOMIC DNA]</scope>
    <source>
        <strain evidence="1 2">42</strain>
    </source>
</reference>
<gene>
    <name evidence="1" type="ORF">EAH81_06085</name>
</gene>
<dbReference type="EMBL" id="RCZH01000003">
    <property type="protein sequence ID" value="TPG44113.1"/>
    <property type="molecule type" value="Genomic_DNA"/>
</dbReference>
<comment type="caution">
    <text evidence="1">The sequence shown here is derived from an EMBL/GenBank/DDBJ whole genome shotgun (WGS) entry which is preliminary data.</text>
</comment>
<proteinExistence type="predicted"/>
<name>A0A502F257_9FLAO</name>
<organism evidence="1 2">
    <name type="scientific">Flavobacterium pectinovorum</name>
    <dbReference type="NCBI Taxonomy" id="29533"/>
    <lineage>
        <taxon>Bacteria</taxon>
        <taxon>Pseudomonadati</taxon>
        <taxon>Bacteroidota</taxon>
        <taxon>Flavobacteriia</taxon>
        <taxon>Flavobacteriales</taxon>
        <taxon>Flavobacteriaceae</taxon>
        <taxon>Flavobacterium</taxon>
    </lineage>
</organism>
<keyword evidence="2" id="KW-1185">Reference proteome</keyword>
<evidence type="ECO:0000313" key="1">
    <source>
        <dbReference type="EMBL" id="TPG44113.1"/>
    </source>
</evidence>